<dbReference type="AlphaFoldDB" id="A0A8H4JL02"/>
<dbReference type="InterPro" id="IPR027417">
    <property type="entry name" value="P-loop_NTPase"/>
</dbReference>
<keyword evidence="3" id="KW-1185">Reference proteome</keyword>
<reference evidence="2" key="1">
    <citation type="submission" date="2020-01" db="EMBL/GenBank/DDBJ databases">
        <title>Identification and distribution of gene clusters putatively required for synthesis of sphingolipid metabolism inhibitors in phylogenetically diverse species of the filamentous fungus Fusarium.</title>
        <authorList>
            <person name="Kim H.-S."/>
            <person name="Busman M."/>
            <person name="Brown D.W."/>
            <person name="Divon H."/>
            <person name="Uhlig S."/>
            <person name="Proctor R.H."/>
        </authorList>
    </citation>
    <scope>NUCLEOTIDE SEQUENCE</scope>
    <source>
        <strain evidence="2">NRRL 53441</strain>
    </source>
</reference>
<comment type="caution">
    <text evidence="2">The sequence shown here is derived from an EMBL/GenBank/DDBJ whole genome shotgun (WGS) entry which is preliminary data.</text>
</comment>
<gene>
    <name evidence="2" type="ORF">F53441_13663</name>
</gene>
<feature type="region of interest" description="Disordered" evidence="1">
    <location>
        <begin position="71"/>
        <end position="97"/>
    </location>
</feature>
<sequence length="760" mass="84515">MKFKSEVLGGNWGDSTGEGGYGMATRDELRATLGDEAADMCTYRPDGTLEDNCLGRLSELITRGVNLRLELDNPSTNPMQAAKEQRRKDSKPAPSYPTKTELAQFADMLYQRAHVKYNSKPDVAEVADSIAQSNDHFQGKDPAVELQRKILQSAEAAGDKDDNSNKRGQGIDNGLRAIPNTISNFIPDCQLLDLNPEGAPSQFIRPNQLCSYSSKRAAAPARATVPNSRDSLANIQRTDAWAAHETALKPLHTAIITSDCGTGKTIILGAALEISIKSRIQAIESGKLVIPKGQPIHSPTIWMYPSSVFSQTFTEMLNYDPARKEYTLDDLKQTQAMLDKCRSNHADPATARTVFLMPYHTAIRQYMTSEGKLVRQAKRHSLNPAARALSDKEEEDEAVRLKSKYHLTHNDLGKDKAVKVRKLMLDFHAGQVVLNKAHFAKNIKSTLNQIVRRISFDELYLASATILSNSIRDFFGYIELIWRKELPFKYNPATQTTPASTFYNISTWRQLTEGLDVNPFNANRIYRSTKDASLYTPPTDDKSVAAAEHYRRHIESTHKPVFLANPRLYQAFASKSQHSPTFTQDALHLARQGHPPMTVYTRALGLPKGIRPKLQPQLSKLHAHLIVTAASEKAFRTAGSNSIAGPAVQFNSNALRRLALASTNIHNLDMTSPITRTTRLLASRNVKSLLAAPVRKGRHRLTNRKKKPLIRPSLEDISKPLSPLQKKSKEAKVRRQRPQAAGSTAEINRVAIDDPTKGLQ</sequence>
<evidence type="ECO:0000313" key="2">
    <source>
        <dbReference type="EMBL" id="KAF4434635.1"/>
    </source>
</evidence>
<proteinExistence type="predicted"/>
<name>A0A8H4JL02_9HYPO</name>
<evidence type="ECO:0000256" key="1">
    <source>
        <dbReference type="SAM" id="MobiDB-lite"/>
    </source>
</evidence>
<feature type="compositionally biased region" description="Basic and acidic residues" evidence="1">
    <location>
        <begin position="751"/>
        <end position="760"/>
    </location>
</feature>
<accession>A0A8H4JL02</accession>
<evidence type="ECO:0008006" key="4">
    <source>
        <dbReference type="Google" id="ProtNLM"/>
    </source>
</evidence>
<dbReference type="Proteomes" id="UP000605986">
    <property type="component" value="Unassembled WGS sequence"/>
</dbReference>
<feature type="region of interest" description="Disordered" evidence="1">
    <location>
        <begin position="714"/>
        <end position="760"/>
    </location>
</feature>
<dbReference type="OrthoDB" id="5244662at2759"/>
<protein>
    <recommendedName>
        <fullName evidence="4">Helicase ATP-binding domain-containing protein</fullName>
    </recommendedName>
</protein>
<dbReference type="Gene3D" id="3.40.50.300">
    <property type="entry name" value="P-loop containing nucleotide triphosphate hydrolases"/>
    <property type="match status" value="1"/>
</dbReference>
<dbReference type="EMBL" id="JAADJG010000895">
    <property type="protein sequence ID" value="KAF4434635.1"/>
    <property type="molecule type" value="Genomic_DNA"/>
</dbReference>
<evidence type="ECO:0000313" key="3">
    <source>
        <dbReference type="Proteomes" id="UP000605986"/>
    </source>
</evidence>
<dbReference type="SUPFAM" id="SSF52540">
    <property type="entry name" value="P-loop containing nucleoside triphosphate hydrolases"/>
    <property type="match status" value="1"/>
</dbReference>
<organism evidence="2 3">
    <name type="scientific">Fusarium austroafricanum</name>
    <dbReference type="NCBI Taxonomy" id="2364996"/>
    <lineage>
        <taxon>Eukaryota</taxon>
        <taxon>Fungi</taxon>
        <taxon>Dikarya</taxon>
        <taxon>Ascomycota</taxon>
        <taxon>Pezizomycotina</taxon>
        <taxon>Sordariomycetes</taxon>
        <taxon>Hypocreomycetidae</taxon>
        <taxon>Hypocreales</taxon>
        <taxon>Nectriaceae</taxon>
        <taxon>Fusarium</taxon>
        <taxon>Fusarium concolor species complex</taxon>
    </lineage>
</organism>